<protein>
    <recommendedName>
        <fullName evidence="4">Lipoprotein</fullName>
    </recommendedName>
</protein>
<keyword evidence="1" id="KW-0732">Signal</keyword>
<evidence type="ECO:0008006" key="4">
    <source>
        <dbReference type="Google" id="ProtNLM"/>
    </source>
</evidence>
<gene>
    <name evidence="2" type="ORF">RPR59_13020</name>
</gene>
<name>A0ABZ0B7U4_9SPHN</name>
<reference evidence="2 3" key="1">
    <citation type="submission" date="2023-09" db="EMBL/GenBank/DDBJ databases">
        <authorList>
            <person name="Rey-Velasco X."/>
        </authorList>
    </citation>
    <scope>NUCLEOTIDE SEQUENCE [LARGE SCALE GENOMIC DNA]</scope>
    <source>
        <strain evidence="2 3">W311</strain>
    </source>
</reference>
<evidence type="ECO:0000313" key="3">
    <source>
        <dbReference type="Proteomes" id="UP001302249"/>
    </source>
</evidence>
<feature type="signal peptide" evidence="1">
    <location>
        <begin position="1"/>
        <end position="21"/>
    </location>
</feature>
<sequence>MRVRALLLTGCLALGACNATSDTSVREREAERAQQIEALTGWDRVFGAPEEALKWSRQYGFATRDYQPTGARPAYRAAGKAITLSSTAAEMPNKATFVATGRTADALEQIVFTLKLTDPDNAATAEKRFADLIRQYLAKFDIEDDGALLDAITQETSTGGTIEGAPVTVERSDATEAMPAAITVTFTRPAATSADNSKPQG</sequence>
<dbReference type="EMBL" id="CP135076">
    <property type="protein sequence ID" value="WNO53355.1"/>
    <property type="molecule type" value="Genomic_DNA"/>
</dbReference>
<dbReference type="RefSeq" id="WP_313914735.1">
    <property type="nucleotide sequence ID" value="NZ_CP135076.1"/>
</dbReference>
<organism evidence="2 3">
    <name type="scientific">Stakelama saccharophila</name>
    <dbReference type="NCBI Taxonomy" id="3075605"/>
    <lineage>
        <taxon>Bacteria</taxon>
        <taxon>Pseudomonadati</taxon>
        <taxon>Pseudomonadota</taxon>
        <taxon>Alphaproteobacteria</taxon>
        <taxon>Sphingomonadales</taxon>
        <taxon>Sphingomonadaceae</taxon>
        <taxon>Stakelama</taxon>
    </lineage>
</organism>
<feature type="chain" id="PRO_5047274397" description="Lipoprotein" evidence="1">
    <location>
        <begin position="22"/>
        <end position="201"/>
    </location>
</feature>
<keyword evidence="3" id="KW-1185">Reference proteome</keyword>
<evidence type="ECO:0000256" key="1">
    <source>
        <dbReference type="SAM" id="SignalP"/>
    </source>
</evidence>
<proteinExistence type="predicted"/>
<accession>A0ABZ0B7U4</accession>
<dbReference type="Proteomes" id="UP001302249">
    <property type="component" value="Chromosome"/>
</dbReference>
<dbReference type="PROSITE" id="PS51257">
    <property type="entry name" value="PROKAR_LIPOPROTEIN"/>
    <property type="match status" value="1"/>
</dbReference>
<evidence type="ECO:0000313" key="2">
    <source>
        <dbReference type="EMBL" id="WNO53355.1"/>
    </source>
</evidence>